<dbReference type="Proteomes" id="UP001162480">
    <property type="component" value="Chromosome 10"/>
</dbReference>
<organism evidence="2 3">
    <name type="scientific">Octopus vulgaris</name>
    <name type="common">Common octopus</name>
    <dbReference type="NCBI Taxonomy" id="6645"/>
    <lineage>
        <taxon>Eukaryota</taxon>
        <taxon>Metazoa</taxon>
        <taxon>Spiralia</taxon>
        <taxon>Lophotrochozoa</taxon>
        <taxon>Mollusca</taxon>
        <taxon>Cephalopoda</taxon>
        <taxon>Coleoidea</taxon>
        <taxon>Octopodiformes</taxon>
        <taxon>Octopoda</taxon>
        <taxon>Incirrata</taxon>
        <taxon>Octopodidae</taxon>
        <taxon>Octopus</taxon>
    </lineage>
</organism>
<name>A0AA36B862_OCTVU</name>
<accession>A0AA36B862</accession>
<feature type="region of interest" description="Disordered" evidence="1">
    <location>
        <begin position="1"/>
        <end position="24"/>
    </location>
</feature>
<evidence type="ECO:0000313" key="3">
    <source>
        <dbReference type="Proteomes" id="UP001162480"/>
    </source>
</evidence>
<proteinExistence type="predicted"/>
<dbReference type="EMBL" id="OX597823">
    <property type="protein sequence ID" value="CAI9728772.1"/>
    <property type="molecule type" value="Genomic_DNA"/>
</dbReference>
<keyword evidence="3" id="KW-1185">Reference proteome</keyword>
<gene>
    <name evidence="2" type="ORF">OCTVUL_1B031530</name>
</gene>
<protein>
    <submittedName>
        <fullName evidence="2">Uncharacterized protein</fullName>
    </submittedName>
</protein>
<feature type="compositionally biased region" description="Basic and acidic residues" evidence="1">
    <location>
        <begin position="10"/>
        <end position="24"/>
    </location>
</feature>
<evidence type="ECO:0000313" key="2">
    <source>
        <dbReference type="EMBL" id="CAI9728772.1"/>
    </source>
</evidence>
<reference evidence="2" key="1">
    <citation type="submission" date="2023-08" db="EMBL/GenBank/DDBJ databases">
        <authorList>
            <person name="Alioto T."/>
            <person name="Alioto T."/>
            <person name="Gomez Garrido J."/>
        </authorList>
    </citation>
    <scope>NUCLEOTIDE SEQUENCE</scope>
</reference>
<sequence>MNVARFLHKNSRDPSRGRGNLERETHIEALKGVSHPTKKKTSIMEVKSPDLHKTLGAERGDVVVVVVIVVVAAFA</sequence>
<dbReference type="AlphaFoldDB" id="A0AA36B862"/>
<evidence type="ECO:0000256" key="1">
    <source>
        <dbReference type="SAM" id="MobiDB-lite"/>
    </source>
</evidence>